<evidence type="ECO:0000313" key="2">
    <source>
        <dbReference type="EMBL" id="RKP11229.1"/>
    </source>
</evidence>
<dbReference type="Proteomes" id="UP000267251">
    <property type="component" value="Unassembled WGS sequence"/>
</dbReference>
<accession>A0A4V1IXJ0</accession>
<organism evidence="2 3">
    <name type="scientific">Piptocephalis cylindrospora</name>
    <dbReference type="NCBI Taxonomy" id="1907219"/>
    <lineage>
        <taxon>Eukaryota</taxon>
        <taxon>Fungi</taxon>
        <taxon>Fungi incertae sedis</taxon>
        <taxon>Zoopagomycota</taxon>
        <taxon>Zoopagomycotina</taxon>
        <taxon>Zoopagomycetes</taxon>
        <taxon>Zoopagales</taxon>
        <taxon>Piptocephalidaceae</taxon>
        <taxon>Piptocephalis</taxon>
    </lineage>
</organism>
<feature type="domain" description="Vps16 N-terminal" evidence="1">
    <location>
        <begin position="13"/>
        <end position="55"/>
    </location>
</feature>
<protein>
    <recommendedName>
        <fullName evidence="1">Vps16 N-terminal domain-containing protein</fullName>
    </recommendedName>
</protein>
<name>A0A4V1IXJ0_9FUNG</name>
<dbReference type="Pfam" id="PF04841">
    <property type="entry name" value="Vps16_N"/>
    <property type="match status" value="1"/>
</dbReference>
<dbReference type="InterPro" id="IPR006926">
    <property type="entry name" value="Vps16_N"/>
</dbReference>
<sequence length="61" mass="7080">MRARTTSSPPPHPSTEWVRLHDRFYRRHELYSLDWKISLSEYMTAVAPNGGPIGMNEEIGH</sequence>
<dbReference type="OrthoDB" id="1792at2759"/>
<dbReference type="GO" id="GO:0006886">
    <property type="term" value="P:intracellular protein transport"/>
    <property type="evidence" value="ECO:0007669"/>
    <property type="project" value="InterPro"/>
</dbReference>
<evidence type="ECO:0000313" key="3">
    <source>
        <dbReference type="Proteomes" id="UP000267251"/>
    </source>
</evidence>
<keyword evidence="3" id="KW-1185">Reference proteome</keyword>
<dbReference type="AlphaFoldDB" id="A0A4V1IXJ0"/>
<evidence type="ECO:0000259" key="1">
    <source>
        <dbReference type="Pfam" id="PF04841"/>
    </source>
</evidence>
<dbReference type="GO" id="GO:0005737">
    <property type="term" value="C:cytoplasm"/>
    <property type="evidence" value="ECO:0007669"/>
    <property type="project" value="InterPro"/>
</dbReference>
<reference evidence="3" key="1">
    <citation type="journal article" date="2018" name="Nat. Microbiol.">
        <title>Leveraging single-cell genomics to expand the fungal tree of life.</title>
        <authorList>
            <person name="Ahrendt S.R."/>
            <person name="Quandt C.A."/>
            <person name="Ciobanu D."/>
            <person name="Clum A."/>
            <person name="Salamov A."/>
            <person name="Andreopoulos B."/>
            <person name="Cheng J.F."/>
            <person name="Woyke T."/>
            <person name="Pelin A."/>
            <person name="Henrissat B."/>
            <person name="Reynolds N.K."/>
            <person name="Benny G.L."/>
            <person name="Smith M.E."/>
            <person name="James T.Y."/>
            <person name="Grigoriev I.V."/>
        </authorList>
    </citation>
    <scope>NUCLEOTIDE SEQUENCE [LARGE SCALE GENOMIC DNA]</scope>
</reference>
<gene>
    <name evidence="2" type="ORF">BJ684DRAFT_22221</name>
</gene>
<dbReference type="EMBL" id="KZ989088">
    <property type="protein sequence ID" value="RKP11229.1"/>
    <property type="molecule type" value="Genomic_DNA"/>
</dbReference>
<proteinExistence type="predicted"/>